<dbReference type="EMBL" id="JBIGHZ010000001">
    <property type="protein sequence ID" value="MFG6446680.1"/>
    <property type="molecule type" value="Genomic_DNA"/>
</dbReference>
<protein>
    <submittedName>
        <fullName evidence="3">Peptide-N4-asparagine amidase</fullName>
    </submittedName>
</protein>
<keyword evidence="1" id="KW-0732">Signal</keyword>
<evidence type="ECO:0000256" key="1">
    <source>
        <dbReference type="SAM" id="SignalP"/>
    </source>
</evidence>
<dbReference type="Pfam" id="PF12222">
    <property type="entry name" value="PNGaseA"/>
    <property type="match status" value="1"/>
</dbReference>
<keyword evidence="4" id="KW-1185">Reference proteome</keyword>
<dbReference type="Proteomes" id="UP001606099">
    <property type="component" value="Unassembled WGS sequence"/>
</dbReference>
<dbReference type="RefSeq" id="WP_394457745.1">
    <property type="nucleotide sequence ID" value="NZ_JBIGHZ010000001.1"/>
</dbReference>
<feature type="signal peptide" evidence="1">
    <location>
        <begin position="1"/>
        <end position="23"/>
    </location>
</feature>
<sequence length="593" mass="63000">MIRAIAPSYGALCALVLCLAACGGSDDSANNSGSTPTAPQAASDAAVQGMTVGSKDTFTADPTVPRPSTTPCEVVLFKGQEFKDFSSKRFDYAPPAACAGPWAKVVLEADFSSTMGRQYDRSAHISINGVNLYTGTTQEPSADVAPTWHVQRDVTEYSQVLRNAAVGYVDLDNLFDNTYTGLLTGSARLKFYPASATEPALPAAQVVWGFSAGANGRPIQISSGNPLAKRTLELPRNMVRVYLDVIPQGQSGEEFWFSCVTDRLKTILDSCGGTALRELVVQIDGQTVGVAPVYPWIFTGGMNPALWRSIPSVQAFNLLPYRLDLSPFAGLLNDGKSHEFSFSVPGSTSYFAVLGVLLGYTDAASTVVSGGVISNTAADAAKVGVDDQIKGNNSSEATGSLSMGAQRSYSTSGYIVSSKGREELSTSYSMSFSNLQTYTESTQNYTQNTRVSTTSTAQLGGVTHTVQRNYSYPLVVDLKVDADGKYEWKTDIGFTEALLRQDSKGGSFASSVQSEVSTYSYVPLKPEGKLRRAAHNYFYTDTAGGCFKRKVTSEQLALTSAVDAAQCGGAGSLARMPYSTSPQGGWVGGALGW</sequence>
<evidence type="ECO:0000259" key="2">
    <source>
        <dbReference type="Pfam" id="PF12222"/>
    </source>
</evidence>
<dbReference type="PANTHER" id="PTHR31104">
    <property type="entry name" value="PEPTIDE-N4-(N-ACETYL-BETA-GLUCOSAMINYL)ASPARAGINE AMIDASE A PROTEIN"/>
    <property type="match status" value="1"/>
</dbReference>
<feature type="chain" id="PRO_5045065718" evidence="1">
    <location>
        <begin position="24"/>
        <end position="593"/>
    </location>
</feature>
<organism evidence="3 4">
    <name type="scientific">Roseateles rivi</name>
    <dbReference type="NCBI Taxonomy" id="3299028"/>
    <lineage>
        <taxon>Bacteria</taxon>
        <taxon>Pseudomonadati</taxon>
        <taxon>Pseudomonadota</taxon>
        <taxon>Betaproteobacteria</taxon>
        <taxon>Burkholderiales</taxon>
        <taxon>Sphaerotilaceae</taxon>
        <taxon>Roseateles</taxon>
    </lineage>
</organism>
<feature type="domain" description="Peptide N-acetyl-beta-D-glucosaminyl asparaginase amidase A N-terminal" evidence="2">
    <location>
        <begin position="90"/>
        <end position="347"/>
    </location>
</feature>
<name>A0ABW7FR01_9BURK</name>
<reference evidence="3 4" key="1">
    <citation type="submission" date="2024-08" db="EMBL/GenBank/DDBJ databases">
        <authorList>
            <person name="Lu H."/>
        </authorList>
    </citation>
    <scope>NUCLEOTIDE SEQUENCE [LARGE SCALE GENOMIC DNA]</scope>
    <source>
        <strain evidence="3 4">BYS180W</strain>
    </source>
</reference>
<evidence type="ECO:0000313" key="4">
    <source>
        <dbReference type="Proteomes" id="UP001606099"/>
    </source>
</evidence>
<proteinExistence type="predicted"/>
<accession>A0ABW7FR01</accession>
<dbReference type="Pfam" id="PF25156">
    <property type="entry name" value="PNGase_A_C"/>
    <property type="match status" value="1"/>
</dbReference>
<comment type="caution">
    <text evidence="3">The sequence shown here is derived from an EMBL/GenBank/DDBJ whole genome shotgun (WGS) entry which is preliminary data.</text>
</comment>
<evidence type="ECO:0000313" key="3">
    <source>
        <dbReference type="EMBL" id="MFG6446680.1"/>
    </source>
</evidence>
<gene>
    <name evidence="3" type="ORF">ACG0Z6_00335</name>
</gene>
<dbReference type="InterPro" id="IPR056948">
    <property type="entry name" value="PNGaseA_N"/>
</dbReference>
<dbReference type="InterPro" id="IPR021102">
    <property type="entry name" value="PNGase_A"/>
</dbReference>